<feature type="domain" description="Peptidase M48" evidence="13">
    <location>
        <begin position="161"/>
        <end position="369"/>
    </location>
</feature>
<evidence type="ECO:0000256" key="5">
    <source>
        <dbReference type="ARBA" id="ARBA00022692"/>
    </source>
</evidence>
<proteinExistence type="predicted"/>
<evidence type="ECO:0000256" key="7">
    <source>
        <dbReference type="ARBA" id="ARBA00022801"/>
    </source>
</evidence>
<protein>
    <recommendedName>
        <fullName evidence="13">Peptidase M48 domain-containing protein</fullName>
    </recommendedName>
</protein>
<evidence type="ECO:0000256" key="8">
    <source>
        <dbReference type="ARBA" id="ARBA00022833"/>
    </source>
</evidence>
<keyword evidence="6" id="KW-0479">Metal-binding</keyword>
<evidence type="ECO:0000256" key="3">
    <source>
        <dbReference type="ARBA" id="ARBA00022475"/>
    </source>
</evidence>
<gene>
    <name evidence="14" type="ORF">GCM10023185_08160</name>
</gene>
<dbReference type="InterPro" id="IPR050083">
    <property type="entry name" value="HtpX_protease"/>
</dbReference>
<evidence type="ECO:0000259" key="13">
    <source>
        <dbReference type="Pfam" id="PF01435"/>
    </source>
</evidence>
<dbReference type="CDD" id="cd07328">
    <property type="entry name" value="M48_Ste24p_like"/>
    <property type="match status" value="1"/>
</dbReference>
<keyword evidence="7" id="KW-0378">Hydrolase</keyword>
<evidence type="ECO:0000256" key="2">
    <source>
        <dbReference type="ARBA" id="ARBA00004651"/>
    </source>
</evidence>
<sequence length="717" mass="79612">MPAPDAPLYPLSPAAVPAGFTQPSGRYKWLVAAMLVSIVLFIGLYLALLAGAVGLVYLTLTLHFESYGLWSGLFHLGCILAALMLVVFLVKAVFKRSPSNGLAEHPRLTAEAHPALFDFVHRLCAEVGAAQPKYICVSSEVNAAVFYDSSLRSLFWPTRKNLLIGLGLVNGLNLSEFKAVLAHEFGHFAQRSMRLGSYVHTASRLLHDMVYERDKWDEMLLQWRALDIRLSAGAWLISGLVWVVRKLLELAYQGIHLVHASLSREMEFQADRVAVRLAGSRAMCDVLYQLEPVSNALASATQQLGLALEHGLATDDVFFHQSRYLQEQLALRPAPAPAAAGQPLRRFAPDELRVSAMYASHPADYLREEQAQRVFIDGPSDDRSPWLLFRQPEQLRKLVTRTLYPAFEPGTEPEVQPAAQVEEFLAAERAELEYAAHYAGTYDNRFVTLFNPLELQRLADEATLPPGTLAEARAALYGPELQTRTAAHSTRLADLQKLALFQQGLAKSPTFVVAGTSYPAKEAAAVAARLEQDCEGHSSWLAAFDQQVLAVHWRMLASQPERREDWLARFSFHYAIQRASRAVREARASAGQALQELEQRGDLTEKDVASYSSRFEQSRMALEHALLEAGPVPMLPLTHLSRFATLAEYARHDLTLPGPAQFNGDWINSFFAVLNTMEERLRRVYFKNLGVLLRLEEDLAAAHTVPVAAVSPALSAV</sequence>
<dbReference type="RefSeq" id="WP_345234085.1">
    <property type="nucleotide sequence ID" value="NZ_BAABGZ010000012.1"/>
</dbReference>
<dbReference type="PANTHER" id="PTHR43221:SF1">
    <property type="entry name" value="PROTEASE HTPX"/>
    <property type="match status" value="1"/>
</dbReference>
<evidence type="ECO:0000256" key="4">
    <source>
        <dbReference type="ARBA" id="ARBA00022670"/>
    </source>
</evidence>
<evidence type="ECO:0000313" key="14">
    <source>
        <dbReference type="EMBL" id="GAA4350446.1"/>
    </source>
</evidence>
<evidence type="ECO:0000256" key="11">
    <source>
        <dbReference type="ARBA" id="ARBA00023136"/>
    </source>
</evidence>
<feature type="transmembrane region" description="Helical" evidence="12">
    <location>
        <begin position="69"/>
        <end position="90"/>
    </location>
</feature>
<keyword evidence="9 12" id="KW-1133">Transmembrane helix</keyword>
<keyword evidence="11 12" id="KW-0472">Membrane</keyword>
<comment type="cofactor">
    <cofactor evidence="1">
        <name>Zn(2+)</name>
        <dbReference type="ChEBI" id="CHEBI:29105"/>
    </cofactor>
</comment>
<dbReference type="Gene3D" id="3.30.2010.10">
    <property type="entry name" value="Metalloproteases ('zincins'), catalytic domain"/>
    <property type="match status" value="1"/>
</dbReference>
<evidence type="ECO:0000256" key="1">
    <source>
        <dbReference type="ARBA" id="ARBA00001947"/>
    </source>
</evidence>
<evidence type="ECO:0000256" key="12">
    <source>
        <dbReference type="SAM" id="Phobius"/>
    </source>
</evidence>
<keyword evidence="4" id="KW-0645">Protease</keyword>
<reference evidence="15" key="1">
    <citation type="journal article" date="2019" name="Int. J. Syst. Evol. Microbiol.">
        <title>The Global Catalogue of Microorganisms (GCM) 10K type strain sequencing project: providing services to taxonomists for standard genome sequencing and annotation.</title>
        <authorList>
            <consortium name="The Broad Institute Genomics Platform"/>
            <consortium name="The Broad Institute Genome Sequencing Center for Infectious Disease"/>
            <person name="Wu L."/>
            <person name="Ma J."/>
        </authorList>
    </citation>
    <scope>NUCLEOTIDE SEQUENCE [LARGE SCALE GENOMIC DNA]</scope>
    <source>
        <strain evidence="15">JCM 17923</strain>
    </source>
</reference>
<evidence type="ECO:0000256" key="10">
    <source>
        <dbReference type="ARBA" id="ARBA00023049"/>
    </source>
</evidence>
<name>A0ABP8I3P3_9BACT</name>
<dbReference type="PANTHER" id="PTHR43221">
    <property type="entry name" value="PROTEASE HTPX"/>
    <property type="match status" value="1"/>
</dbReference>
<keyword evidence="3" id="KW-1003">Cell membrane</keyword>
<dbReference type="EMBL" id="BAABGZ010000012">
    <property type="protein sequence ID" value="GAA4350446.1"/>
    <property type="molecule type" value="Genomic_DNA"/>
</dbReference>
<keyword evidence="8" id="KW-0862">Zinc</keyword>
<evidence type="ECO:0000256" key="9">
    <source>
        <dbReference type="ARBA" id="ARBA00022989"/>
    </source>
</evidence>
<feature type="transmembrane region" description="Helical" evidence="12">
    <location>
        <begin position="29"/>
        <end position="57"/>
    </location>
</feature>
<dbReference type="InterPro" id="IPR001915">
    <property type="entry name" value="Peptidase_M48"/>
</dbReference>
<keyword evidence="5 12" id="KW-0812">Transmembrane</keyword>
<dbReference type="Pfam" id="PF01435">
    <property type="entry name" value="Peptidase_M48"/>
    <property type="match status" value="1"/>
</dbReference>
<evidence type="ECO:0000313" key="15">
    <source>
        <dbReference type="Proteomes" id="UP001501153"/>
    </source>
</evidence>
<evidence type="ECO:0000256" key="6">
    <source>
        <dbReference type="ARBA" id="ARBA00022723"/>
    </source>
</evidence>
<keyword evidence="10" id="KW-0482">Metalloprotease</keyword>
<comment type="caution">
    <text evidence="14">The sequence shown here is derived from an EMBL/GenBank/DDBJ whole genome shotgun (WGS) entry which is preliminary data.</text>
</comment>
<accession>A0ABP8I3P3</accession>
<dbReference type="Proteomes" id="UP001501153">
    <property type="component" value="Unassembled WGS sequence"/>
</dbReference>
<keyword evidence="15" id="KW-1185">Reference proteome</keyword>
<organism evidence="14 15">
    <name type="scientific">Hymenobacter saemangeumensis</name>
    <dbReference type="NCBI Taxonomy" id="1084522"/>
    <lineage>
        <taxon>Bacteria</taxon>
        <taxon>Pseudomonadati</taxon>
        <taxon>Bacteroidota</taxon>
        <taxon>Cytophagia</taxon>
        <taxon>Cytophagales</taxon>
        <taxon>Hymenobacteraceae</taxon>
        <taxon>Hymenobacter</taxon>
    </lineage>
</organism>
<comment type="subcellular location">
    <subcellularLocation>
        <location evidence="2">Cell membrane</location>
        <topology evidence="2">Multi-pass membrane protein</topology>
    </subcellularLocation>
</comment>